<feature type="transmembrane region" description="Helical" evidence="1">
    <location>
        <begin position="160"/>
        <end position="180"/>
    </location>
</feature>
<proteinExistence type="predicted"/>
<dbReference type="EMBL" id="KV784356">
    <property type="protein sequence ID" value="OEU18454.1"/>
    <property type="molecule type" value="Genomic_DNA"/>
</dbReference>
<name>A0A1E7FJY3_9STRA</name>
<sequence>MSKKFIERFFPSITGIAKTIIPRTYSAFLPDDVAVLCPEPTIMLSSPTIINNGKAASILIIRNPVLLVAAILGVVIGVFGGIRFAKKKEQIIWSQSFLNFAMMNVTAILLHCLLPPLESIYADQYPILWFLDCYFTGVSSTLIVGGALESLHISKWTSRTWILIANGLGIASGFFLQITRIDSSIRTLPLELWYLIPTQFAGCLSLPSLYFGKRTNRGLSIILLLYVGCSLCLIGALFDAKLCRLTHGMLLDTLTASTLVFTACNIAFVVLGLSLDTRGAGEKKMR</sequence>
<keyword evidence="1" id="KW-1133">Transmembrane helix</keyword>
<dbReference type="Proteomes" id="UP000095751">
    <property type="component" value="Unassembled WGS sequence"/>
</dbReference>
<dbReference type="AlphaFoldDB" id="A0A1E7FJY3"/>
<keyword evidence="3" id="KW-1185">Reference proteome</keyword>
<feature type="transmembrane region" description="Helical" evidence="1">
    <location>
        <begin position="97"/>
        <end position="117"/>
    </location>
</feature>
<dbReference type="KEGG" id="fcy:FRACYDRAFT_236730"/>
<organism evidence="2 3">
    <name type="scientific">Fragilariopsis cylindrus CCMP1102</name>
    <dbReference type="NCBI Taxonomy" id="635003"/>
    <lineage>
        <taxon>Eukaryota</taxon>
        <taxon>Sar</taxon>
        <taxon>Stramenopiles</taxon>
        <taxon>Ochrophyta</taxon>
        <taxon>Bacillariophyta</taxon>
        <taxon>Bacillariophyceae</taxon>
        <taxon>Bacillariophycidae</taxon>
        <taxon>Bacillariales</taxon>
        <taxon>Bacillariaceae</taxon>
        <taxon>Fragilariopsis</taxon>
    </lineage>
</organism>
<evidence type="ECO:0000313" key="2">
    <source>
        <dbReference type="EMBL" id="OEU18454.1"/>
    </source>
</evidence>
<reference evidence="2 3" key="1">
    <citation type="submission" date="2016-09" db="EMBL/GenBank/DDBJ databases">
        <title>Extensive genetic diversity and differential bi-allelic expression allows diatom success in the polar Southern Ocean.</title>
        <authorList>
            <consortium name="DOE Joint Genome Institute"/>
            <person name="Mock T."/>
            <person name="Otillar R.P."/>
            <person name="Strauss J."/>
            <person name="Dupont C."/>
            <person name="Frickenhaus S."/>
            <person name="Maumus F."/>
            <person name="Mcmullan M."/>
            <person name="Sanges R."/>
            <person name="Schmutz J."/>
            <person name="Toseland A."/>
            <person name="Valas R."/>
            <person name="Veluchamy A."/>
            <person name="Ward B.J."/>
            <person name="Allen A."/>
            <person name="Barry K."/>
            <person name="Falciatore A."/>
            <person name="Ferrante M."/>
            <person name="Fortunato A.E."/>
            <person name="Gloeckner G."/>
            <person name="Gruber A."/>
            <person name="Hipkin R."/>
            <person name="Janech M."/>
            <person name="Kroth P."/>
            <person name="Leese F."/>
            <person name="Lindquist E."/>
            <person name="Lyon B.R."/>
            <person name="Martin J."/>
            <person name="Mayer C."/>
            <person name="Parker M."/>
            <person name="Quesneville H."/>
            <person name="Raymond J."/>
            <person name="Uhlig C."/>
            <person name="Valentin K.U."/>
            <person name="Worden A.Z."/>
            <person name="Armbrust E.V."/>
            <person name="Bowler C."/>
            <person name="Green B."/>
            <person name="Moulton V."/>
            <person name="Van Oosterhout C."/>
            <person name="Grigoriev I."/>
        </authorList>
    </citation>
    <scope>NUCLEOTIDE SEQUENCE [LARGE SCALE GENOMIC DNA]</scope>
    <source>
        <strain evidence="2 3">CCMP1102</strain>
    </source>
</reference>
<evidence type="ECO:0000256" key="1">
    <source>
        <dbReference type="SAM" id="Phobius"/>
    </source>
</evidence>
<accession>A0A1E7FJY3</accession>
<protein>
    <submittedName>
        <fullName evidence="2">Uncharacterized protein</fullName>
    </submittedName>
</protein>
<gene>
    <name evidence="2" type="ORF">FRACYDRAFT_236730</name>
</gene>
<feature type="transmembrane region" description="Helical" evidence="1">
    <location>
        <begin position="65"/>
        <end position="85"/>
    </location>
</feature>
<dbReference type="OrthoDB" id="10633545at2759"/>
<dbReference type="InParanoid" id="A0A1E7FJY3"/>
<keyword evidence="1" id="KW-0812">Transmembrane</keyword>
<evidence type="ECO:0000313" key="3">
    <source>
        <dbReference type="Proteomes" id="UP000095751"/>
    </source>
</evidence>
<keyword evidence="1" id="KW-0472">Membrane</keyword>
<feature type="transmembrane region" description="Helical" evidence="1">
    <location>
        <begin position="218"/>
        <end position="238"/>
    </location>
</feature>
<feature type="transmembrane region" description="Helical" evidence="1">
    <location>
        <begin position="129"/>
        <end position="148"/>
    </location>
</feature>
<feature type="transmembrane region" description="Helical" evidence="1">
    <location>
        <begin position="192"/>
        <end position="211"/>
    </location>
</feature>
<feature type="transmembrane region" description="Helical" evidence="1">
    <location>
        <begin position="258"/>
        <end position="276"/>
    </location>
</feature>